<evidence type="ECO:0000313" key="8">
    <source>
        <dbReference type="Proteomes" id="UP000245884"/>
    </source>
</evidence>
<organism evidence="7 8">
    <name type="scientific">Jaminaea rosea</name>
    <dbReference type="NCBI Taxonomy" id="1569628"/>
    <lineage>
        <taxon>Eukaryota</taxon>
        <taxon>Fungi</taxon>
        <taxon>Dikarya</taxon>
        <taxon>Basidiomycota</taxon>
        <taxon>Ustilaginomycotina</taxon>
        <taxon>Exobasidiomycetes</taxon>
        <taxon>Microstromatales</taxon>
        <taxon>Microstromatales incertae sedis</taxon>
        <taxon>Jaminaea</taxon>
    </lineage>
</organism>
<dbReference type="GO" id="GO:0006366">
    <property type="term" value="P:transcription by RNA polymerase II"/>
    <property type="evidence" value="ECO:0007669"/>
    <property type="project" value="InterPro"/>
</dbReference>
<dbReference type="AlphaFoldDB" id="A0A316UZ83"/>
<dbReference type="Gene3D" id="3.30.1360.10">
    <property type="entry name" value="RNA polymerase, RBP11-like subunit"/>
    <property type="match status" value="1"/>
</dbReference>
<dbReference type="GO" id="GO:0003677">
    <property type="term" value="F:DNA binding"/>
    <property type="evidence" value="ECO:0007669"/>
    <property type="project" value="InterPro"/>
</dbReference>
<dbReference type="PANTHER" id="PTHR13946">
    <property type="entry name" value="DNA-DIRECTED RNA POLYMERASE I,II,III"/>
    <property type="match status" value="1"/>
</dbReference>
<reference evidence="7 8" key="1">
    <citation type="journal article" date="2018" name="Mol. Biol. Evol.">
        <title>Broad Genomic Sampling Reveals a Smut Pathogenic Ancestry of the Fungal Clade Ustilaginomycotina.</title>
        <authorList>
            <person name="Kijpornyongpan T."/>
            <person name="Mondo S.J."/>
            <person name="Barry K."/>
            <person name="Sandor L."/>
            <person name="Lee J."/>
            <person name="Lipzen A."/>
            <person name="Pangilinan J."/>
            <person name="LaButti K."/>
            <person name="Hainaut M."/>
            <person name="Henrissat B."/>
            <person name="Grigoriev I.V."/>
            <person name="Spatafora J.W."/>
            <person name="Aime M.C."/>
        </authorList>
    </citation>
    <scope>NUCLEOTIDE SEQUENCE [LARGE SCALE GENOMIC DNA]</scope>
    <source>
        <strain evidence="7 8">MCA 5214</strain>
    </source>
</reference>
<dbReference type="RefSeq" id="XP_025363077.1">
    <property type="nucleotide sequence ID" value="XM_025504149.1"/>
</dbReference>
<comment type="similarity">
    <text evidence="5">Belongs to the archaeal Rpo11/eukaryotic RPB11/RPC19 RNA polymerase subunit family.</text>
</comment>
<dbReference type="SUPFAM" id="SSF55257">
    <property type="entry name" value="RBP11-like subunits of RNA polymerase"/>
    <property type="match status" value="1"/>
</dbReference>
<dbReference type="EMBL" id="KZ819665">
    <property type="protein sequence ID" value="PWN28465.1"/>
    <property type="molecule type" value="Genomic_DNA"/>
</dbReference>
<dbReference type="InterPro" id="IPR036603">
    <property type="entry name" value="RBP11-like"/>
</dbReference>
<dbReference type="OrthoDB" id="10248581at2759"/>
<gene>
    <name evidence="7" type="ORF">BDZ90DRAFT_212870</name>
</gene>
<dbReference type="InterPro" id="IPR009025">
    <property type="entry name" value="RBP11-like_dimer"/>
</dbReference>
<accession>A0A316UZ83</accession>
<evidence type="ECO:0000256" key="3">
    <source>
        <dbReference type="ARBA" id="ARBA00023163"/>
    </source>
</evidence>
<keyword evidence="8" id="KW-1185">Reference proteome</keyword>
<keyword evidence="3" id="KW-0804">Transcription</keyword>
<evidence type="ECO:0000256" key="1">
    <source>
        <dbReference type="ARBA" id="ARBA00004123"/>
    </source>
</evidence>
<evidence type="ECO:0000256" key="2">
    <source>
        <dbReference type="ARBA" id="ARBA00022478"/>
    </source>
</evidence>
<sequence length="112" mass="12537">MSNAPDRFALFILAEGEKRVEVQEETNIENAVTVVLNKEDHTMGNMLRHAVLAVPGVLFCGYKVPHPLEPRTVLKIQTDGRLTPVQALRTGCERIIAQINQVRTSFQTEVQV</sequence>
<dbReference type="GO" id="GO:0003899">
    <property type="term" value="F:DNA-directed RNA polymerase activity"/>
    <property type="evidence" value="ECO:0007669"/>
    <property type="project" value="InterPro"/>
</dbReference>
<dbReference type="HAMAP" id="MF_00261">
    <property type="entry name" value="RNApol_arch_Rpo11"/>
    <property type="match status" value="1"/>
</dbReference>
<dbReference type="InterPro" id="IPR022905">
    <property type="entry name" value="Rpo11-like"/>
</dbReference>
<dbReference type="CDD" id="cd06926">
    <property type="entry name" value="RNAP_II_RPB11"/>
    <property type="match status" value="1"/>
</dbReference>
<dbReference type="GO" id="GO:0046983">
    <property type="term" value="F:protein dimerization activity"/>
    <property type="evidence" value="ECO:0007669"/>
    <property type="project" value="InterPro"/>
</dbReference>
<dbReference type="InterPro" id="IPR008193">
    <property type="entry name" value="RNA_pol_Rpb11_13-16kDa_CS"/>
</dbReference>
<dbReference type="STRING" id="1569628.A0A316UZ83"/>
<keyword evidence="2" id="KW-0240">DNA-directed RNA polymerase</keyword>
<proteinExistence type="inferred from homology"/>
<dbReference type="Proteomes" id="UP000245884">
    <property type="component" value="Unassembled WGS sequence"/>
</dbReference>
<keyword evidence="4" id="KW-0539">Nucleus</keyword>
<evidence type="ECO:0000256" key="4">
    <source>
        <dbReference type="ARBA" id="ARBA00023242"/>
    </source>
</evidence>
<dbReference type="PANTHER" id="PTHR13946:SF16">
    <property type="entry name" value="DNA-DIRECTED RNA POLYMERASE II SUBUNIT RPB11"/>
    <property type="match status" value="1"/>
</dbReference>
<dbReference type="GeneID" id="37025972"/>
<dbReference type="InterPro" id="IPR037685">
    <property type="entry name" value="RBP11"/>
</dbReference>
<evidence type="ECO:0000259" key="6">
    <source>
        <dbReference type="Pfam" id="PF13656"/>
    </source>
</evidence>
<feature type="domain" description="DNA-directed RNA polymerase RBP11-like dimerisation" evidence="6">
    <location>
        <begin position="32"/>
        <end position="103"/>
    </location>
</feature>
<dbReference type="Pfam" id="PF13656">
    <property type="entry name" value="RNA_pol_L_2"/>
    <property type="match status" value="1"/>
</dbReference>
<protein>
    <submittedName>
        <fullName evidence="7">RBP11-like subunits of RNA polymerase</fullName>
    </submittedName>
</protein>
<dbReference type="GO" id="GO:0005665">
    <property type="term" value="C:RNA polymerase II, core complex"/>
    <property type="evidence" value="ECO:0007669"/>
    <property type="project" value="InterPro"/>
</dbReference>
<evidence type="ECO:0000256" key="5">
    <source>
        <dbReference type="ARBA" id="ARBA00025751"/>
    </source>
</evidence>
<feature type="non-terminal residue" evidence="7">
    <location>
        <position position="112"/>
    </location>
</feature>
<dbReference type="PROSITE" id="PS01154">
    <property type="entry name" value="RNA_POL_L_13KD"/>
    <property type="match status" value="1"/>
</dbReference>
<evidence type="ECO:0000313" key="7">
    <source>
        <dbReference type="EMBL" id="PWN28465.1"/>
    </source>
</evidence>
<name>A0A316UZ83_9BASI</name>
<comment type="subcellular location">
    <subcellularLocation>
        <location evidence="1">Nucleus</location>
    </subcellularLocation>
</comment>